<dbReference type="Proteomes" id="UP000027265">
    <property type="component" value="Unassembled WGS sequence"/>
</dbReference>
<feature type="non-terminal residue" evidence="1">
    <location>
        <position position="1"/>
    </location>
</feature>
<sequence length="70" mass="8338">NIPKFHSLLHYITAIRNFGTTNNYNTEMFECLHINLAKDAWRSTNHKDERPQMVKWVTHQEKVSSFDGYI</sequence>
<accession>A0A067PD68</accession>
<dbReference type="AlphaFoldDB" id="A0A067PD68"/>
<name>A0A067PD68_9AGAM</name>
<organism evidence="1 2">
    <name type="scientific">Jaapia argillacea MUCL 33604</name>
    <dbReference type="NCBI Taxonomy" id="933084"/>
    <lineage>
        <taxon>Eukaryota</taxon>
        <taxon>Fungi</taxon>
        <taxon>Dikarya</taxon>
        <taxon>Basidiomycota</taxon>
        <taxon>Agaricomycotina</taxon>
        <taxon>Agaricomycetes</taxon>
        <taxon>Agaricomycetidae</taxon>
        <taxon>Jaapiales</taxon>
        <taxon>Jaapiaceae</taxon>
        <taxon>Jaapia</taxon>
    </lineage>
</organism>
<evidence type="ECO:0000313" key="1">
    <source>
        <dbReference type="EMBL" id="KDQ48937.1"/>
    </source>
</evidence>
<feature type="non-terminal residue" evidence="1">
    <location>
        <position position="70"/>
    </location>
</feature>
<keyword evidence="2" id="KW-1185">Reference proteome</keyword>
<evidence type="ECO:0000313" key="2">
    <source>
        <dbReference type="Proteomes" id="UP000027265"/>
    </source>
</evidence>
<proteinExistence type="predicted"/>
<dbReference type="OrthoDB" id="3232941at2759"/>
<dbReference type="InParanoid" id="A0A067PD68"/>
<gene>
    <name evidence="1" type="ORF">JAAARDRAFT_107818</name>
</gene>
<dbReference type="HOGENOM" id="CLU_203567_0_0_1"/>
<protein>
    <submittedName>
        <fullName evidence="1">Uncharacterized protein</fullName>
    </submittedName>
</protein>
<reference evidence="2" key="1">
    <citation type="journal article" date="2014" name="Proc. Natl. Acad. Sci. U.S.A.">
        <title>Extensive sampling of basidiomycete genomes demonstrates inadequacy of the white-rot/brown-rot paradigm for wood decay fungi.</title>
        <authorList>
            <person name="Riley R."/>
            <person name="Salamov A.A."/>
            <person name="Brown D.W."/>
            <person name="Nagy L.G."/>
            <person name="Floudas D."/>
            <person name="Held B.W."/>
            <person name="Levasseur A."/>
            <person name="Lombard V."/>
            <person name="Morin E."/>
            <person name="Otillar R."/>
            <person name="Lindquist E.A."/>
            <person name="Sun H."/>
            <person name="LaButti K.M."/>
            <person name="Schmutz J."/>
            <person name="Jabbour D."/>
            <person name="Luo H."/>
            <person name="Baker S.E."/>
            <person name="Pisabarro A.G."/>
            <person name="Walton J.D."/>
            <person name="Blanchette R.A."/>
            <person name="Henrissat B."/>
            <person name="Martin F."/>
            <person name="Cullen D."/>
            <person name="Hibbett D.S."/>
            <person name="Grigoriev I.V."/>
        </authorList>
    </citation>
    <scope>NUCLEOTIDE SEQUENCE [LARGE SCALE GENOMIC DNA]</scope>
    <source>
        <strain evidence="2">MUCL 33604</strain>
    </source>
</reference>
<dbReference type="EMBL" id="KL197915">
    <property type="protein sequence ID" value="KDQ48937.1"/>
    <property type="molecule type" value="Genomic_DNA"/>
</dbReference>